<keyword evidence="1" id="KW-0479">Metal-binding</keyword>
<evidence type="ECO:0000313" key="3">
    <source>
        <dbReference type="EMBL" id="CAD7638070.1"/>
    </source>
</evidence>
<feature type="domain" description="Carbohydrate kinase PfkB" evidence="2">
    <location>
        <begin position="85"/>
        <end position="210"/>
    </location>
</feature>
<dbReference type="GO" id="GO:0004730">
    <property type="term" value="F:pseudouridylate synthase activity"/>
    <property type="evidence" value="ECO:0007669"/>
    <property type="project" value="TreeGrafter"/>
</dbReference>
<sequence>MSSKEEMKNKLLLFLLSLDRGSTSMEAAVIWQLSLFLLNCRSLPVHRQSSPHIRKGELGSRLSSVFVGLLRSLRFCRPRLNGSTYKGSIRSSLGGVGRNIFDGLSRLGLKPLFLSAVGNDSNGHSILNNNPLKNPKGVLISETIPTSSCSVIMDGKGECGLLVGDMRAHQLITKQHVSQFNDDICSAPMVIIDANIPLETTLYTLHLCANYGIPVMGFKLQRSVSVVRTFSLKVSNRMHHSVP</sequence>
<dbReference type="EMBL" id="OC914996">
    <property type="protein sequence ID" value="CAD7638070.1"/>
    <property type="molecule type" value="Genomic_DNA"/>
</dbReference>
<dbReference type="PANTHER" id="PTHR42909:SF1">
    <property type="entry name" value="CARBOHYDRATE KINASE PFKB DOMAIN-CONTAINING PROTEIN"/>
    <property type="match status" value="1"/>
</dbReference>
<evidence type="ECO:0000259" key="2">
    <source>
        <dbReference type="Pfam" id="PF00294"/>
    </source>
</evidence>
<dbReference type="GO" id="GO:0046872">
    <property type="term" value="F:metal ion binding"/>
    <property type="evidence" value="ECO:0007669"/>
    <property type="project" value="UniProtKB-KW"/>
</dbReference>
<dbReference type="Proteomes" id="UP000728032">
    <property type="component" value="Unassembled WGS sequence"/>
</dbReference>
<dbReference type="InterPro" id="IPR029056">
    <property type="entry name" value="Ribokinase-like"/>
</dbReference>
<accession>A0A7R9LAQ2</accession>
<dbReference type="OrthoDB" id="6504675at2759"/>
<dbReference type="AlphaFoldDB" id="A0A7R9LAQ2"/>
<dbReference type="Gene3D" id="3.40.1190.20">
    <property type="match status" value="1"/>
</dbReference>
<evidence type="ECO:0000256" key="1">
    <source>
        <dbReference type="ARBA" id="ARBA00022723"/>
    </source>
</evidence>
<dbReference type="EMBL" id="CAJPVJ010000171">
    <property type="protein sequence ID" value="CAG2161591.1"/>
    <property type="molecule type" value="Genomic_DNA"/>
</dbReference>
<gene>
    <name evidence="3" type="ORF">ONB1V03_LOCUS1195</name>
</gene>
<reference evidence="3" key="1">
    <citation type="submission" date="2020-11" db="EMBL/GenBank/DDBJ databases">
        <authorList>
            <person name="Tran Van P."/>
        </authorList>
    </citation>
    <scope>NUCLEOTIDE SEQUENCE</scope>
</reference>
<protein>
    <recommendedName>
        <fullName evidence="2">Carbohydrate kinase PfkB domain-containing protein</fullName>
    </recommendedName>
</protein>
<dbReference type="GO" id="GO:0006796">
    <property type="term" value="P:phosphate-containing compound metabolic process"/>
    <property type="evidence" value="ECO:0007669"/>
    <property type="project" value="UniProtKB-ARBA"/>
</dbReference>
<proteinExistence type="predicted"/>
<organism evidence="3">
    <name type="scientific">Oppiella nova</name>
    <dbReference type="NCBI Taxonomy" id="334625"/>
    <lineage>
        <taxon>Eukaryota</taxon>
        <taxon>Metazoa</taxon>
        <taxon>Ecdysozoa</taxon>
        <taxon>Arthropoda</taxon>
        <taxon>Chelicerata</taxon>
        <taxon>Arachnida</taxon>
        <taxon>Acari</taxon>
        <taxon>Acariformes</taxon>
        <taxon>Sarcoptiformes</taxon>
        <taxon>Oribatida</taxon>
        <taxon>Brachypylina</taxon>
        <taxon>Oppioidea</taxon>
        <taxon>Oppiidae</taxon>
        <taxon>Oppiella</taxon>
    </lineage>
</organism>
<dbReference type="PANTHER" id="PTHR42909">
    <property type="entry name" value="ZGC:136858"/>
    <property type="match status" value="1"/>
</dbReference>
<keyword evidence="4" id="KW-1185">Reference proteome</keyword>
<evidence type="ECO:0000313" key="4">
    <source>
        <dbReference type="Proteomes" id="UP000728032"/>
    </source>
</evidence>
<dbReference type="Pfam" id="PF00294">
    <property type="entry name" value="PfkB"/>
    <property type="match status" value="1"/>
</dbReference>
<dbReference type="InterPro" id="IPR011611">
    <property type="entry name" value="PfkB_dom"/>
</dbReference>
<dbReference type="GO" id="GO:0016798">
    <property type="term" value="F:hydrolase activity, acting on glycosyl bonds"/>
    <property type="evidence" value="ECO:0007669"/>
    <property type="project" value="TreeGrafter"/>
</dbReference>
<name>A0A7R9LAQ2_9ACAR</name>
<dbReference type="SUPFAM" id="SSF53613">
    <property type="entry name" value="Ribokinase-like"/>
    <property type="match status" value="1"/>
</dbReference>
<dbReference type="GO" id="GO:0005737">
    <property type="term" value="C:cytoplasm"/>
    <property type="evidence" value="ECO:0007669"/>
    <property type="project" value="TreeGrafter"/>
</dbReference>